<feature type="coiled-coil region" evidence="1">
    <location>
        <begin position="25"/>
        <end position="88"/>
    </location>
</feature>
<evidence type="ECO:0000313" key="3">
    <source>
        <dbReference type="Proteomes" id="UP000604046"/>
    </source>
</evidence>
<protein>
    <submittedName>
        <fullName evidence="2">Uncharacterized protein</fullName>
    </submittedName>
</protein>
<dbReference type="AlphaFoldDB" id="A0A812PUL7"/>
<reference evidence="2" key="1">
    <citation type="submission" date="2021-02" db="EMBL/GenBank/DDBJ databases">
        <authorList>
            <person name="Dougan E. K."/>
            <person name="Rhodes N."/>
            <person name="Thang M."/>
            <person name="Chan C."/>
        </authorList>
    </citation>
    <scope>NUCLEOTIDE SEQUENCE</scope>
</reference>
<proteinExistence type="predicted"/>
<sequence length="181" mass="21421">MAQEEETGVRNKEALRDLTTERGVLLEIKREMTKLKRKCRVLEGQWVEQPRVLLTRLENQCRSLRLSVEVKMSEIEVARRRLADANRRWRANRTQKEPTLVDLEIQAYDIRRELAMSVLRYVRKDRQEALVSGSLRLLLRCPSGRKKWRGTFMSFFQAPRMKFGEFGVWAAEWSVQLALRS</sequence>
<comment type="caution">
    <text evidence="2">The sequence shown here is derived from an EMBL/GenBank/DDBJ whole genome shotgun (WGS) entry which is preliminary data.</text>
</comment>
<evidence type="ECO:0000313" key="2">
    <source>
        <dbReference type="EMBL" id="CAE7359194.1"/>
    </source>
</evidence>
<evidence type="ECO:0000256" key="1">
    <source>
        <dbReference type="SAM" id="Coils"/>
    </source>
</evidence>
<organism evidence="2 3">
    <name type="scientific">Symbiodinium natans</name>
    <dbReference type="NCBI Taxonomy" id="878477"/>
    <lineage>
        <taxon>Eukaryota</taxon>
        <taxon>Sar</taxon>
        <taxon>Alveolata</taxon>
        <taxon>Dinophyceae</taxon>
        <taxon>Suessiales</taxon>
        <taxon>Symbiodiniaceae</taxon>
        <taxon>Symbiodinium</taxon>
    </lineage>
</organism>
<gene>
    <name evidence="2" type="ORF">SNAT2548_LOCUS19247</name>
</gene>
<keyword evidence="3" id="KW-1185">Reference proteome</keyword>
<keyword evidence="1" id="KW-0175">Coiled coil</keyword>
<accession>A0A812PUL7</accession>
<dbReference type="EMBL" id="CAJNDS010002170">
    <property type="protein sequence ID" value="CAE7359194.1"/>
    <property type="molecule type" value="Genomic_DNA"/>
</dbReference>
<dbReference type="Proteomes" id="UP000604046">
    <property type="component" value="Unassembled WGS sequence"/>
</dbReference>
<name>A0A812PUL7_9DINO</name>